<dbReference type="Gramene" id="PUZ58163">
    <property type="protein sequence ID" value="PUZ58163"/>
    <property type="gene ID" value="GQ55_5G488100"/>
</dbReference>
<dbReference type="InterPro" id="IPR032675">
    <property type="entry name" value="LRR_dom_sf"/>
</dbReference>
<keyword evidence="4 9" id="KW-0732">Signal</keyword>
<evidence type="ECO:0000256" key="6">
    <source>
        <dbReference type="ARBA" id="ARBA00022989"/>
    </source>
</evidence>
<comment type="subcellular location">
    <subcellularLocation>
        <location evidence="1">Membrane</location>
        <topology evidence="1">Single-pass type I membrane protein</topology>
    </subcellularLocation>
</comment>
<evidence type="ECO:0000256" key="7">
    <source>
        <dbReference type="ARBA" id="ARBA00023136"/>
    </source>
</evidence>
<dbReference type="InterPro" id="IPR013210">
    <property type="entry name" value="LRR_N_plant-typ"/>
</dbReference>
<organism evidence="11 12">
    <name type="scientific">Panicum hallii var. hallii</name>
    <dbReference type="NCBI Taxonomy" id="1504633"/>
    <lineage>
        <taxon>Eukaryota</taxon>
        <taxon>Viridiplantae</taxon>
        <taxon>Streptophyta</taxon>
        <taxon>Embryophyta</taxon>
        <taxon>Tracheophyta</taxon>
        <taxon>Spermatophyta</taxon>
        <taxon>Magnoliopsida</taxon>
        <taxon>Liliopsida</taxon>
        <taxon>Poales</taxon>
        <taxon>Poaceae</taxon>
        <taxon>PACMAD clade</taxon>
        <taxon>Panicoideae</taxon>
        <taxon>Panicodae</taxon>
        <taxon>Paniceae</taxon>
        <taxon>Panicinae</taxon>
        <taxon>Panicum</taxon>
        <taxon>Panicum sect. Panicum</taxon>
    </lineage>
</organism>
<dbReference type="AlphaFoldDB" id="A0A2T7DRE3"/>
<keyword evidence="3" id="KW-0812">Transmembrane</keyword>
<evidence type="ECO:0000256" key="9">
    <source>
        <dbReference type="SAM" id="SignalP"/>
    </source>
</evidence>
<evidence type="ECO:0000256" key="1">
    <source>
        <dbReference type="ARBA" id="ARBA00004479"/>
    </source>
</evidence>
<keyword evidence="2" id="KW-0433">Leucine-rich repeat</keyword>
<evidence type="ECO:0000256" key="5">
    <source>
        <dbReference type="ARBA" id="ARBA00022737"/>
    </source>
</evidence>
<protein>
    <recommendedName>
        <fullName evidence="10">Leucine-rich repeat-containing N-terminal plant-type domain-containing protein</fullName>
    </recommendedName>
</protein>
<keyword evidence="6" id="KW-1133">Transmembrane helix</keyword>
<keyword evidence="5" id="KW-0677">Repeat</keyword>
<dbReference type="STRING" id="1504633.A0A2T7DRE3"/>
<dbReference type="SUPFAM" id="SSF52058">
    <property type="entry name" value="L domain-like"/>
    <property type="match status" value="1"/>
</dbReference>
<keyword evidence="12" id="KW-1185">Reference proteome</keyword>
<proteinExistence type="predicted"/>
<feature type="signal peptide" evidence="9">
    <location>
        <begin position="1"/>
        <end position="35"/>
    </location>
</feature>
<dbReference type="PANTHER" id="PTHR48061:SF48">
    <property type="entry name" value="OS01G0162500 PROTEIN"/>
    <property type="match status" value="1"/>
</dbReference>
<dbReference type="Gene3D" id="3.80.10.10">
    <property type="entry name" value="Ribonuclease Inhibitor"/>
    <property type="match status" value="1"/>
</dbReference>
<dbReference type="EMBL" id="CM009753">
    <property type="protein sequence ID" value="PUZ58163.1"/>
    <property type="molecule type" value="Genomic_DNA"/>
</dbReference>
<evidence type="ECO:0000259" key="10">
    <source>
        <dbReference type="Pfam" id="PF08263"/>
    </source>
</evidence>
<keyword evidence="7" id="KW-0472">Membrane</keyword>
<dbReference type="Pfam" id="PF08263">
    <property type="entry name" value="LRRNT_2"/>
    <property type="match status" value="1"/>
</dbReference>
<reference evidence="11 12" key="1">
    <citation type="submission" date="2018-04" db="EMBL/GenBank/DDBJ databases">
        <title>WGS assembly of Panicum hallii var. hallii HAL2.</title>
        <authorList>
            <person name="Lovell J."/>
            <person name="Jenkins J."/>
            <person name="Lowry D."/>
            <person name="Mamidi S."/>
            <person name="Sreedasyam A."/>
            <person name="Weng X."/>
            <person name="Barry K."/>
            <person name="Bonette J."/>
            <person name="Campitelli B."/>
            <person name="Daum C."/>
            <person name="Gordon S."/>
            <person name="Gould B."/>
            <person name="Lipzen A."/>
            <person name="MacQueen A."/>
            <person name="Palacio-Mejia J."/>
            <person name="Plott C."/>
            <person name="Shakirov E."/>
            <person name="Shu S."/>
            <person name="Yoshinaga Y."/>
            <person name="Zane M."/>
            <person name="Rokhsar D."/>
            <person name="Grimwood J."/>
            <person name="Schmutz J."/>
            <person name="Juenger T."/>
        </authorList>
    </citation>
    <scope>NUCLEOTIDE SEQUENCE [LARGE SCALE GENOMIC DNA]</scope>
    <source>
        <strain evidence="12">cv. HAL2</strain>
    </source>
</reference>
<evidence type="ECO:0000313" key="12">
    <source>
        <dbReference type="Proteomes" id="UP000244336"/>
    </source>
</evidence>
<dbReference type="GO" id="GO:0016020">
    <property type="term" value="C:membrane"/>
    <property type="evidence" value="ECO:0007669"/>
    <property type="project" value="UniProtKB-SubCell"/>
</dbReference>
<evidence type="ECO:0000256" key="2">
    <source>
        <dbReference type="ARBA" id="ARBA00022614"/>
    </source>
</evidence>
<dbReference type="InterPro" id="IPR046956">
    <property type="entry name" value="RLP23-like"/>
</dbReference>
<dbReference type="Proteomes" id="UP000244336">
    <property type="component" value="Chromosome 5"/>
</dbReference>
<dbReference type="OrthoDB" id="696771at2759"/>
<gene>
    <name evidence="11" type="ORF">GQ55_5G488100</name>
</gene>
<accession>A0A2T7DRE3</accession>
<sequence length="138" mass="14859">MAHHGPRQAESLLLPQIRLAITAWCSLLPSSGASAYTGNHTATMPPVPCSPDQATALLRLKRSFTATNYSIVAFRSWRAGTDCCRWTGVRCGHRDGRVTSLDLGDRGLKSGGLEPALFDLTSLSCQVQSQISFPTSLI</sequence>
<evidence type="ECO:0000256" key="8">
    <source>
        <dbReference type="ARBA" id="ARBA00023180"/>
    </source>
</evidence>
<feature type="domain" description="Leucine-rich repeat-containing N-terminal plant-type" evidence="10">
    <location>
        <begin position="51"/>
        <end position="91"/>
    </location>
</feature>
<evidence type="ECO:0000256" key="3">
    <source>
        <dbReference type="ARBA" id="ARBA00022692"/>
    </source>
</evidence>
<keyword evidence="8" id="KW-0325">Glycoprotein</keyword>
<dbReference type="PANTHER" id="PTHR48061">
    <property type="entry name" value="LEUCINE-RICH REPEAT RECEPTOR PROTEIN KINASE EMS1-LIKE-RELATED"/>
    <property type="match status" value="1"/>
</dbReference>
<evidence type="ECO:0000313" key="11">
    <source>
        <dbReference type="EMBL" id="PUZ58163.1"/>
    </source>
</evidence>
<feature type="chain" id="PRO_5015402523" description="Leucine-rich repeat-containing N-terminal plant-type domain-containing protein" evidence="9">
    <location>
        <begin position="36"/>
        <end position="138"/>
    </location>
</feature>
<evidence type="ECO:0000256" key="4">
    <source>
        <dbReference type="ARBA" id="ARBA00022729"/>
    </source>
</evidence>
<name>A0A2T7DRE3_9POAL</name>